<organism evidence="2 3">
    <name type="scientific">Pilimelia anulata</name>
    <dbReference type="NCBI Taxonomy" id="53371"/>
    <lineage>
        <taxon>Bacteria</taxon>
        <taxon>Bacillati</taxon>
        <taxon>Actinomycetota</taxon>
        <taxon>Actinomycetes</taxon>
        <taxon>Micromonosporales</taxon>
        <taxon>Micromonosporaceae</taxon>
        <taxon>Pilimelia</taxon>
    </lineage>
</organism>
<keyword evidence="1" id="KW-0472">Membrane</keyword>
<keyword evidence="1" id="KW-1133">Transmembrane helix</keyword>
<comment type="caution">
    <text evidence="2">The sequence shown here is derived from an EMBL/GenBank/DDBJ whole genome shotgun (WGS) entry which is preliminary data.</text>
</comment>
<sequence length="139" mass="13646">MSSTARAEGTALRSLNRPVAFAFGAVFVLVGLAGFLVSGGHHVAGAGGGDLLGLFRVNVLHNLVHLAGGAVLLGAAMAGNRAAALANTVFGLVYLAVFAVGLAVIGTAANILALNGADNVLHLLLGLALAGTGLLAGRR</sequence>
<keyword evidence="1" id="KW-0812">Transmembrane</keyword>
<dbReference type="Proteomes" id="UP000649739">
    <property type="component" value="Unassembled WGS sequence"/>
</dbReference>
<accession>A0A8J3FDF4</accession>
<evidence type="ECO:0000256" key="1">
    <source>
        <dbReference type="SAM" id="Phobius"/>
    </source>
</evidence>
<dbReference type="AlphaFoldDB" id="A0A8J3FDF4"/>
<feature type="transmembrane region" description="Helical" evidence="1">
    <location>
        <begin position="120"/>
        <end position="137"/>
    </location>
</feature>
<keyword evidence="3" id="KW-1185">Reference proteome</keyword>
<feature type="transmembrane region" description="Helical" evidence="1">
    <location>
        <begin position="59"/>
        <end position="79"/>
    </location>
</feature>
<protein>
    <recommendedName>
        <fullName evidence="4">DUF4383 domain-containing protein</fullName>
    </recommendedName>
</protein>
<reference evidence="2" key="2">
    <citation type="submission" date="2020-09" db="EMBL/GenBank/DDBJ databases">
        <authorList>
            <person name="Sun Q."/>
            <person name="Ohkuma M."/>
        </authorList>
    </citation>
    <scope>NUCLEOTIDE SEQUENCE</scope>
    <source>
        <strain evidence="2">JCM 3090</strain>
    </source>
</reference>
<dbReference type="Pfam" id="PF14325">
    <property type="entry name" value="DUF4383"/>
    <property type="match status" value="1"/>
</dbReference>
<feature type="transmembrane region" description="Helical" evidence="1">
    <location>
        <begin position="91"/>
        <end position="114"/>
    </location>
</feature>
<evidence type="ECO:0008006" key="4">
    <source>
        <dbReference type="Google" id="ProtNLM"/>
    </source>
</evidence>
<evidence type="ECO:0000313" key="2">
    <source>
        <dbReference type="EMBL" id="GGK09939.1"/>
    </source>
</evidence>
<proteinExistence type="predicted"/>
<dbReference type="EMBL" id="BMQB01000014">
    <property type="protein sequence ID" value="GGK09939.1"/>
    <property type="molecule type" value="Genomic_DNA"/>
</dbReference>
<gene>
    <name evidence="2" type="ORF">GCM10010123_44820</name>
</gene>
<dbReference type="RefSeq" id="WP_189172202.1">
    <property type="nucleotide sequence ID" value="NZ_BMQB01000014.1"/>
</dbReference>
<reference evidence="2" key="1">
    <citation type="journal article" date="2014" name="Int. J. Syst. Evol. Microbiol.">
        <title>Complete genome sequence of Corynebacterium casei LMG S-19264T (=DSM 44701T), isolated from a smear-ripened cheese.</title>
        <authorList>
            <consortium name="US DOE Joint Genome Institute (JGI-PGF)"/>
            <person name="Walter F."/>
            <person name="Albersmeier A."/>
            <person name="Kalinowski J."/>
            <person name="Ruckert C."/>
        </authorList>
    </citation>
    <scope>NUCLEOTIDE SEQUENCE</scope>
    <source>
        <strain evidence="2">JCM 3090</strain>
    </source>
</reference>
<evidence type="ECO:0000313" key="3">
    <source>
        <dbReference type="Proteomes" id="UP000649739"/>
    </source>
</evidence>
<feature type="transmembrane region" description="Helical" evidence="1">
    <location>
        <begin position="20"/>
        <end position="39"/>
    </location>
</feature>
<name>A0A8J3FDF4_9ACTN</name>